<accession>A0A150XHL4</accession>
<feature type="domain" description="Glycosyltransferase 2-like" evidence="1">
    <location>
        <begin position="10"/>
        <end position="151"/>
    </location>
</feature>
<dbReference type="RefSeq" id="WP_068217448.1">
    <property type="nucleotide sequence ID" value="NZ_CP139724.1"/>
</dbReference>
<dbReference type="SUPFAM" id="SSF53448">
    <property type="entry name" value="Nucleotide-diphospho-sugar transferases"/>
    <property type="match status" value="1"/>
</dbReference>
<dbReference type="Gene3D" id="3.90.550.10">
    <property type="entry name" value="Spore Coat Polysaccharide Biosynthesis Protein SpsA, Chain A"/>
    <property type="match status" value="1"/>
</dbReference>
<keyword evidence="3" id="KW-1185">Reference proteome</keyword>
<evidence type="ECO:0000313" key="3">
    <source>
        <dbReference type="Proteomes" id="UP000075606"/>
    </source>
</evidence>
<dbReference type="EMBL" id="LRPC01000001">
    <property type="protein sequence ID" value="KYG78196.1"/>
    <property type="molecule type" value="Genomic_DNA"/>
</dbReference>
<sequence>MDREEQGLVSIIMPSYNSAKYVKNTVQSVLNQKYENWELLITDDCSRDNTMDLLTDLSESDDRIKVFKLAENAGPAVARNKSIQEAKGRYITFLDSDDIWNVDFLKSMLSFIKENNYSFVFASYKRFSERDNHYISDFIVPNKVNYKSLLKTCPISCLTALYDVEKLGKQYMPIIDKRQDYGLWLKLLKITDYAYGYKVPLATYMIREGSVSRNKFVASKYQWKIYRKVERLNFIYSCYCFVCYFINGVKKYSR</sequence>
<dbReference type="InterPro" id="IPR029044">
    <property type="entry name" value="Nucleotide-diphossugar_trans"/>
</dbReference>
<dbReference type="STRING" id="333140.AWW68_05365"/>
<dbReference type="CDD" id="cd00761">
    <property type="entry name" value="Glyco_tranf_GTA_type"/>
    <property type="match status" value="1"/>
</dbReference>
<dbReference type="InterPro" id="IPR001173">
    <property type="entry name" value="Glyco_trans_2-like"/>
</dbReference>
<dbReference type="PANTHER" id="PTHR43685">
    <property type="entry name" value="GLYCOSYLTRANSFERASE"/>
    <property type="match status" value="1"/>
</dbReference>
<dbReference type="InterPro" id="IPR050834">
    <property type="entry name" value="Glycosyltransf_2"/>
</dbReference>
<keyword evidence="2" id="KW-0808">Transferase</keyword>
<dbReference type="GO" id="GO:0016740">
    <property type="term" value="F:transferase activity"/>
    <property type="evidence" value="ECO:0007669"/>
    <property type="project" value="UniProtKB-KW"/>
</dbReference>
<reference evidence="2 3" key="1">
    <citation type="submission" date="2016-01" db="EMBL/GenBank/DDBJ databases">
        <title>Genome sequencing of Roseivirga spongicola UST030701-084.</title>
        <authorList>
            <person name="Selvaratnam C."/>
            <person name="Thevarajoo S."/>
            <person name="Goh K.M."/>
            <person name="Ee R."/>
            <person name="Chan K.-G."/>
            <person name="Chong C.S."/>
        </authorList>
    </citation>
    <scope>NUCLEOTIDE SEQUENCE [LARGE SCALE GENOMIC DNA]</scope>
    <source>
        <strain evidence="2 3">UST030701-084</strain>
    </source>
</reference>
<dbReference type="OrthoDB" id="6307329at2"/>
<dbReference type="AlphaFoldDB" id="A0A150XHL4"/>
<evidence type="ECO:0000313" key="2">
    <source>
        <dbReference type="EMBL" id="KYG78196.1"/>
    </source>
</evidence>
<evidence type="ECO:0000259" key="1">
    <source>
        <dbReference type="Pfam" id="PF00535"/>
    </source>
</evidence>
<name>A0A150XHL4_9BACT</name>
<dbReference type="Pfam" id="PF00535">
    <property type="entry name" value="Glycos_transf_2"/>
    <property type="match status" value="1"/>
</dbReference>
<comment type="caution">
    <text evidence="2">The sequence shown here is derived from an EMBL/GenBank/DDBJ whole genome shotgun (WGS) entry which is preliminary data.</text>
</comment>
<proteinExistence type="predicted"/>
<gene>
    <name evidence="2" type="ORF">AWW68_05365</name>
</gene>
<organism evidence="2 3">
    <name type="scientific">Roseivirga spongicola</name>
    <dbReference type="NCBI Taxonomy" id="333140"/>
    <lineage>
        <taxon>Bacteria</taxon>
        <taxon>Pseudomonadati</taxon>
        <taxon>Bacteroidota</taxon>
        <taxon>Cytophagia</taxon>
        <taxon>Cytophagales</taxon>
        <taxon>Roseivirgaceae</taxon>
        <taxon>Roseivirga</taxon>
    </lineage>
</organism>
<dbReference type="PANTHER" id="PTHR43685:SF2">
    <property type="entry name" value="GLYCOSYLTRANSFERASE 2-LIKE DOMAIN-CONTAINING PROTEIN"/>
    <property type="match status" value="1"/>
</dbReference>
<dbReference type="Proteomes" id="UP000075606">
    <property type="component" value="Unassembled WGS sequence"/>
</dbReference>
<protein>
    <submittedName>
        <fullName evidence="2">Glycosyl transferase</fullName>
    </submittedName>
</protein>